<reference evidence="1 2" key="2">
    <citation type="journal article" date="2017" name="Int. J. Syst. Evol. Microbiol.">
        <title>Gordonia phthalatica sp. nov., a di-n-butyl phthalate-degrading bacterium isolated from activated sludge.</title>
        <authorList>
            <person name="Jin D."/>
            <person name="Kong X."/>
            <person name="Jia M."/>
            <person name="Yu X."/>
            <person name="Wang X."/>
            <person name="Zhuang X."/>
            <person name="Deng Y."/>
            <person name="Bai Z."/>
        </authorList>
    </citation>
    <scope>NUCLEOTIDE SEQUENCE [LARGE SCALE GENOMIC DNA]</scope>
    <source>
        <strain evidence="1 2">QH-11</strain>
    </source>
</reference>
<dbReference type="EMBL" id="CP011853">
    <property type="protein sequence ID" value="ALG84923.1"/>
    <property type="molecule type" value="Genomic_DNA"/>
</dbReference>
<name>A0A0N9NCX3_9ACTN</name>
<dbReference type="STRING" id="1136941.ACH46_10985"/>
<dbReference type="OrthoDB" id="4376409at2"/>
<evidence type="ECO:0000313" key="2">
    <source>
        <dbReference type="Proteomes" id="UP000063789"/>
    </source>
</evidence>
<accession>A0A0N9NCX3</accession>
<evidence type="ECO:0008006" key="3">
    <source>
        <dbReference type="Google" id="ProtNLM"/>
    </source>
</evidence>
<dbReference type="Gene3D" id="2.130.10.10">
    <property type="entry name" value="YVTN repeat-like/Quinoprotein amine dehydrogenase"/>
    <property type="match status" value="1"/>
</dbReference>
<dbReference type="PANTHER" id="PTHR34512:SF30">
    <property type="entry name" value="OUTER MEMBRANE PROTEIN ASSEMBLY FACTOR BAMB"/>
    <property type="match status" value="1"/>
</dbReference>
<dbReference type="PATRIC" id="fig|1136941.3.peg.2242"/>
<evidence type="ECO:0000313" key="1">
    <source>
        <dbReference type="EMBL" id="ALG84923.1"/>
    </source>
</evidence>
<keyword evidence="2" id="KW-1185">Reference proteome</keyword>
<gene>
    <name evidence="1" type="ORF">ACH46_10985</name>
</gene>
<dbReference type="Proteomes" id="UP000063789">
    <property type="component" value="Chromosome"/>
</dbReference>
<dbReference type="KEGG" id="goq:ACH46_10985"/>
<sequence>MVSLSSAVMLLDGDGPAVEDAPGVATLDAMPNAPTERWRRTGHDLFGPEVAQTRVLAQNDDVVIVSGTRAEPDAKSVMTAVDARTGEARWGAPREDWPSECAISDNGRLACVRNARDRGVVVSRVSFLDPSTGREQRSELVRSPGWSKIFAAGDGFLVITDGTENIGLPEDRRPGDSSRYVLMRVDPRTQLDRQASLVRFSSDGDRLWDAAPPKNHSRAPIRSTEISRDLIVLGDTKSDGFSVYRIDDGELVYTGENPAATGSVSAMYAVYDGGFAITPDRASDAPRTEFFDTDGTEIGNVAGWGLTAFDSVVGQAPGIAANTIPVLSATRERIGVASAVIGGVRWEAPAGAPGVRAVVATVLADDTLMVSTHDPTGSAVQVFDTAHQAPLSTVPISFGQSVMGFDGSRLVVSGRDPASRSTAHVLVAYDVRTGAQSWQVLPQAPDSMWQPIEPGLVLVSTASSDGGSVARYAS</sequence>
<dbReference type="InterPro" id="IPR015943">
    <property type="entry name" value="WD40/YVTN_repeat-like_dom_sf"/>
</dbReference>
<protein>
    <recommendedName>
        <fullName evidence="3">Pyrrolo-quinoline quinone</fullName>
    </recommendedName>
</protein>
<dbReference type="SUPFAM" id="SSF50998">
    <property type="entry name" value="Quinoprotein alcohol dehydrogenase-like"/>
    <property type="match status" value="1"/>
</dbReference>
<proteinExistence type="predicted"/>
<dbReference type="InterPro" id="IPR011047">
    <property type="entry name" value="Quinoprotein_ADH-like_sf"/>
</dbReference>
<dbReference type="RefSeq" id="WP_062392924.1">
    <property type="nucleotide sequence ID" value="NZ_CP011853.1"/>
</dbReference>
<reference evidence="2" key="1">
    <citation type="submission" date="2015-06" db="EMBL/GenBank/DDBJ databases">
        <title>Complete genome sequence and metabolic analysis of phthalate degradation pathway in Gordonia sp. QH-11.</title>
        <authorList>
            <person name="Jin D."/>
            <person name="Kong X."/>
            <person name="Bai Z."/>
        </authorList>
    </citation>
    <scope>NUCLEOTIDE SEQUENCE [LARGE SCALE GENOMIC DNA]</scope>
    <source>
        <strain evidence="2">QH-11</strain>
    </source>
</reference>
<dbReference type="AlphaFoldDB" id="A0A0N9NCX3"/>
<dbReference type="PANTHER" id="PTHR34512">
    <property type="entry name" value="CELL SURFACE PROTEIN"/>
    <property type="match status" value="1"/>
</dbReference>
<organism evidence="1 2">
    <name type="scientific">Gordonia phthalatica</name>
    <dbReference type="NCBI Taxonomy" id="1136941"/>
    <lineage>
        <taxon>Bacteria</taxon>
        <taxon>Bacillati</taxon>
        <taxon>Actinomycetota</taxon>
        <taxon>Actinomycetes</taxon>
        <taxon>Mycobacteriales</taxon>
        <taxon>Gordoniaceae</taxon>
        <taxon>Gordonia</taxon>
    </lineage>
</organism>